<dbReference type="AlphaFoldDB" id="A0A5A9W8W3"/>
<dbReference type="Pfam" id="PF02659">
    <property type="entry name" value="Mntp"/>
    <property type="match status" value="1"/>
</dbReference>
<organism evidence="10 11">
    <name type="scientific">Nitrincola tapanii</name>
    <dbReference type="NCBI Taxonomy" id="1708751"/>
    <lineage>
        <taxon>Bacteria</taxon>
        <taxon>Pseudomonadati</taxon>
        <taxon>Pseudomonadota</taxon>
        <taxon>Gammaproteobacteria</taxon>
        <taxon>Oceanospirillales</taxon>
        <taxon>Oceanospirillaceae</taxon>
        <taxon>Nitrincola</taxon>
    </lineage>
</organism>
<protein>
    <recommendedName>
        <fullName evidence="8">Putative manganese efflux pump MntP</fullName>
    </recommendedName>
</protein>
<evidence type="ECO:0000313" key="11">
    <source>
        <dbReference type="Proteomes" id="UP000325302"/>
    </source>
</evidence>
<evidence type="ECO:0000256" key="6">
    <source>
        <dbReference type="ARBA" id="ARBA00023136"/>
    </source>
</evidence>
<feature type="transmembrane region" description="Helical" evidence="8">
    <location>
        <begin position="133"/>
        <end position="153"/>
    </location>
</feature>
<dbReference type="HAMAP" id="MF_01521">
    <property type="entry name" value="MntP_pump"/>
    <property type="match status" value="1"/>
</dbReference>
<dbReference type="InterPro" id="IPR022929">
    <property type="entry name" value="Put_MntP"/>
</dbReference>
<evidence type="ECO:0000256" key="5">
    <source>
        <dbReference type="ARBA" id="ARBA00023065"/>
    </source>
</evidence>
<comment type="function">
    <text evidence="8">Probably functions as a manganese efflux pump.</text>
</comment>
<keyword evidence="1 8" id="KW-0813">Transport</keyword>
<evidence type="ECO:0000256" key="7">
    <source>
        <dbReference type="ARBA" id="ARBA00023211"/>
    </source>
</evidence>
<accession>A0A5A9W8W3</accession>
<feature type="transmembrane region" description="Helical" evidence="8">
    <location>
        <begin position="107"/>
        <end position="127"/>
    </location>
</feature>
<feature type="transmembrane region" description="Helical" evidence="8">
    <location>
        <begin position="68"/>
        <end position="86"/>
    </location>
</feature>
<dbReference type="EMBL" id="SMRS01000001">
    <property type="protein sequence ID" value="KAA0876449.1"/>
    <property type="molecule type" value="Genomic_DNA"/>
</dbReference>
<proteinExistence type="inferred from homology"/>
<comment type="caution">
    <text evidence="10">The sequence shown here is derived from an EMBL/GenBank/DDBJ whole genome shotgun (WGS) entry which is preliminary data.</text>
</comment>
<dbReference type="OrthoDB" id="9811590at2"/>
<comment type="caution">
    <text evidence="8">Lacks conserved residue(s) required for the propagation of feature annotation.</text>
</comment>
<feature type="transmembrane region" description="Helical" evidence="8">
    <location>
        <begin position="165"/>
        <end position="183"/>
    </location>
</feature>
<evidence type="ECO:0000256" key="2">
    <source>
        <dbReference type="ARBA" id="ARBA00022475"/>
    </source>
</evidence>
<comment type="subcellular location">
    <subcellularLocation>
        <location evidence="8">Cell membrane</location>
        <topology evidence="8">Multi-pass membrane protein</topology>
    </subcellularLocation>
</comment>
<dbReference type="PANTHER" id="PTHR35529">
    <property type="entry name" value="MANGANESE EFFLUX PUMP MNTP-RELATED"/>
    <property type="match status" value="1"/>
</dbReference>
<keyword evidence="7 8" id="KW-0464">Manganese</keyword>
<keyword evidence="4 8" id="KW-1133">Transmembrane helix</keyword>
<name>A0A5A9W8W3_9GAMM</name>
<keyword evidence="2 8" id="KW-1003">Cell membrane</keyword>
<evidence type="ECO:0000256" key="4">
    <source>
        <dbReference type="ARBA" id="ARBA00022989"/>
    </source>
</evidence>
<reference evidence="10 11" key="1">
    <citation type="submission" date="2019-03" db="EMBL/GenBank/DDBJ databases">
        <title>Nitrincola sp. nov. isolated from an Indian soda lake.</title>
        <authorList>
            <person name="Joshi A."/>
            <person name="Thite S.V."/>
            <person name="Joseph N."/>
            <person name="Dhotre D."/>
            <person name="Moorthy M."/>
            <person name="Shouche Y.S."/>
        </authorList>
    </citation>
    <scope>NUCLEOTIDE SEQUENCE [LARGE SCALE GENOMIC DNA]</scope>
    <source>
        <strain evidence="10 11">MEB193</strain>
    </source>
</reference>
<keyword evidence="6 8" id="KW-0472">Membrane</keyword>
<gene>
    <name evidence="8" type="primary">mntP</name>
    <name evidence="10" type="ORF">E1H14_01610</name>
</gene>
<keyword evidence="11" id="KW-1185">Reference proteome</keyword>
<dbReference type="InterPro" id="IPR003810">
    <property type="entry name" value="Mntp/YtaF"/>
</dbReference>
<dbReference type="GO" id="GO:0005886">
    <property type="term" value="C:plasma membrane"/>
    <property type="evidence" value="ECO:0007669"/>
    <property type="project" value="UniProtKB-SubCell"/>
</dbReference>
<comment type="similarity">
    <text evidence="8">Belongs to the MntP (TC 9.B.29) family.</text>
</comment>
<dbReference type="Proteomes" id="UP000325302">
    <property type="component" value="Unassembled WGS sequence"/>
</dbReference>
<evidence type="ECO:0000256" key="9">
    <source>
        <dbReference type="SAM" id="SignalP"/>
    </source>
</evidence>
<evidence type="ECO:0000313" key="10">
    <source>
        <dbReference type="EMBL" id="KAA0876449.1"/>
    </source>
</evidence>
<evidence type="ECO:0000256" key="8">
    <source>
        <dbReference type="HAMAP-Rule" id="MF_01521"/>
    </source>
</evidence>
<dbReference type="GO" id="GO:0005384">
    <property type="term" value="F:manganese ion transmembrane transporter activity"/>
    <property type="evidence" value="ECO:0007669"/>
    <property type="project" value="UniProtKB-UniRule"/>
</dbReference>
<feature type="signal peptide" evidence="9">
    <location>
        <begin position="1"/>
        <end position="19"/>
    </location>
</feature>
<feature type="chain" id="PRO_5023048031" description="Putative manganese efflux pump MntP" evidence="9">
    <location>
        <begin position="20"/>
        <end position="185"/>
    </location>
</feature>
<keyword evidence="9" id="KW-0732">Signal</keyword>
<keyword evidence="5 8" id="KW-0406">Ion transport</keyword>
<sequence length="185" mass="19452">MSFFSLLILALAMSTDAFAAAVGKGACLYKPKFREALRMGVIFGTIEAITPLLGWLLGQVAVTFVESWGHWIAFGLLTAIGLHMIHEGLQPVEACESKPTSHSFWKLGLTAVGTSIDALAVGVSLAFLDVNIFWAASMIGLATMTMVTLGVLLGRTLGALIGHRAEILGGLVLIGVGATLLITQL</sequence>
<evidence type="ECO:0000256" key="1">
    <source>
        <dbReference type="ARBA" id="ARBA00022448"/>
    </source>
</evidence>
<evidence type="ECO:0000256" key="3">
    <source>
        <dbReference type="ARBA" id="ARBA00022692"/>
    </source>
</evidence>
<dbReference type="PANTHER" id="PTHR35529:SF1">
    <property type="entry name" value="MANGANESE EFFLUX PUMP MNTP-RELATED"/>
    <property type="match status" value="1"/>
</dbReference>
<keyword evidence="3 8" id="KW-0812">Transmembrane</keyword>